<keyword evidence="3" id="KW-1185">Reference proteome</keyword>
<evidence type="ECO:0000313" key="2">
    <source>
        <dbReference type="EMBL" id="SIT68723.1"/>
    </source>
</evidence>
<dbReference type="AlphaFoldDB" id="A0A1U7PLJ1"/>
<evidence type="ECO:0000259" key="1">
    <source>
        <dbReference type="Pfam" id="PF00149"/>
    </source>
</evidence>
<dbReference type="InterPro" id="IPR029052">
    <property type="entry name" value="Metallo-depent_PP-like"/>
</dbReference>
<dbReference type="CDD" id="cd07423">
    <property type="entry name" value="MPP_Prp_like"/>
    <property type="match status" value="1"/>
</dbReference>
<dbReference type="Pfam" id="PF00149">
    <property type="entry name" value="Metallophos"/>
    <property type="match status" value="1"/>
</dbReference>
<gene>
    <name evidence="2" type="ORF">SAMN05428946_0401</name>
</gene>
<accession>A0A1U7PLJ1</accession>
<dbReference type="EMBL" id="FTPL01000001">
    <property type="protein sequence ID" value="SIT68723.1"/>
    <property type="molecule type" value="Genomic_DNA"/>
</dbReference>
<dbReference type="InterPro" id="IPR041780">
    <property type="entry name" value="MPP_PrpE-like"/>
</dbReference>
<sequence length="247" mass="28012">MKLDIFGDIHGCFDEFMELFKKLGYRMENGRPVHPDGRKPAFVGDATDRGPKSVDMLKFLFALDDAGDLIYSPGNHCNKLYRYMLGNHVQLKHGLETTVAELDALPAKEREHIRRRYIKFYESLPLYRQLDGGKLIIAHAGIPEELIGRTGGSRLRTFVLYGDITGETLPDGRPVRRDWAKHYKGNAFVVYGHTPVRECRFIRNTVNIDTGCVFGGKLSVLRYPEKTVESVASRQPDQPGKFSHFPG</sequence>
<dbReference type="GO" id="GO:0016791">
    <property type="term" value="F:phosphatase activity"/>
    <property type="evidence" value="ECO:0007669"/>
    <property type="project" value="TreeGrafter"/>
</dbReference>
<dbReference type="SUPFAM" id="SSF56300">
    <property type="entry name" value="Metallo-dependent phosphatases"/>
    <property type="match status" value="1"/>
</dbReference>
<dbReference type="InterPro" id="IPR004843">
    <property type="entry name" value="Calcineurin-like_PHP"/>
</dbReference>
<dbReference type="InterPro" id="IPR050126">
    <property type="entry name" value="Ap4A_hydrolase"/>
</dbReference>
<dbReference type="OrthoDB" id="9807890at2"/>
<organism evidence="2 3">
    <name type="scientific">Edaphobacillus lindanitolerans</name>
    <dbReference type="NCBI Taxonomy" id="550447"/>
    <lineage>
        <taxon>Bacteria</taxon>
        <taxon>Bacillati</taxon>
        <taxon>Bacillota</taxon>
        <taxon>Bacilli</taxon>
        <taxon>Bacillales</taxon>
        <taxon>Bacillaceae</taxon>
        <taxon>Edaphobacillus</taxon>
    </lineage>
</organism>
<dbReference type="RefSeq" id="WP_076756694.1">
    <property type="nucleotide sequence ID" value="NZ_FTPL01000001.1"/>
</dbReference>
<dbReference type="GO" id="GO:0005737">
    <property type="term" value="C:cytoplasm"/>
    <property type="evidence" value="ECO:0007669"/>
    <property type="project" value="TreeGrafter"/>
</dbReference>
<feature type="domain" description="Calcineurin-like phosphoesterase" evidence="1">
    <location>
        <begin position="1"/>
        <end position="197"/>
    </location>
</feature>
<dbReference type="Proteomes" id="UP000187550">
    <property type="component" value="Unassembled WGS sequence"/>
</dbReference>
<reference evidence="3" key="1">
    <citation type="submission" date="2017-01" db="EMBL/GenBank/DDBJ databases">
        <authorList>
            <person name="Varghese N."/>
            <person name="Submissions S."/>
        </authorList>
    </citation>
    <scope>NUCLEOTIDE SEQUENCE [LARGE SCALE GENOMIC DNA]</scope>
    <source>
        <strain evidence="3">MNA4</strain>
    </source>
</reference>
<name>A0A1U7PLJ1_9BACI</name>
<evidence type="ECO:0000313" key="3">
    <source>
        <dbReference type="Proteomes" id="UP000187550"/>
    </source>
</evidence>
<dbReference type="PANTHER" id="PTHR42850:SF7">
    <property type="entry name" value="BIS(5'-NUCLEOSYL)-TETRAPHOSPHATASE PRPE [ASYMMETRICAL]"/>
    <property type="match status" value="1"/>
</dbReference>
<dbReference type="Gene3D" id="3.60.21.10">
    <property type="match status" value="1"/>
</dbReference>
<proteinExistence type="predicted"/>
<dbReference type="PRINTS" id="PR00114">
    <property type="entry name" value="STPHPHTASE"/>
</dbReference>
<dbReference type="NCBIfam" id="NF010148">
    <property type="entry name" value="PRK13625.1"/>
    <property type="match status" value="1"/>
</dbReference>
<protein>
    <submittedName>
        <fullName evidence="2">Protein phosphatase</fullName>
    </submittedName>
</protein>
<dbReference type="PANTHER" id="PTHR42850">
    <property type="entry name" value="METALLOPHOSPHOESTERASE"/>
    <property type="match status" value="1"/>
</dbReference>
<dbReference type="STRING" id="550447.SAMN05428946_0401"/>
<dbReference type="InterPro" id="IPR006186">
    <property type="entry name" value="Ser/Thr-sp_prot-phosphatase"/>
</dbReference>